<dbReference type="HAMAP" id="MF_00003">
    <property type="entry name" value="RbfA"/>
    <property type="match status" value="1"/>
</dbReference>
<keyword evidence="1" id="KW-0690">Ribosome biogenesis</keyword>
<organism evidence="3 4">
    <name type="scientific">Reyranella humidisoli</name>
    <dbReference type="NCBI Taxonomy" id="2849149"/>
    <lineage>
        <taxon>Bacteria</taxon>
        <taxon>Pseudomonadati</taxon>
        <taxon>Pseudomonadota</taxon>
        <taxon>Alphaproteobacteria</taxon>
        <taxon>Hyphomicrobiales</taxon>
        <taxon>Reyranellaceae</taxon>
        <taxon>Reyranella</taxon>
    </lineage>
</organism>
<comment type="function">
    <text evidence="1">One of several proteins that assist in the late maturation steps of the functional core of the 30S ribosomal subunit. Associates with free 30S ribosomal subunits (but not with 30S subunits that are part of 70S ribosomes or polysomes). Required for efficient processing of 16S rRNA. May interact with the 5'-terminal helix region of 16S rRNA.</text>
</comment>
<accession>A0ABS6IGS4</accession>
<dbReference type="PANTHER" id="PTHR33515">
    <property type="entry name" value="RIBOSOME-BINDING FACTOR A, CHLOROPLASTIC-RELATED"/>
    <property type="match status" value="1"/>
</dbReference>
<keyword evidence="1" id="KW-0963">Cytoplasm</keyword>
<comment type="subunit">
    <text evidence="1">Monomer. Binds 30S ribosomal subunits, but not 50S ribosomal subunits or 70S ribosomes.</text>
</comment>
<dbReference type="Pfam" id="PF02033">
    <property type="entry name" value="RBFA"/>
    <property type="match status" value="1"/>
</dbReference>
<dbReference type="PANTHER" id="PTHR33515:SF1">
    <property type="entry name" value="RIBOSOME-BINDING FACTOR A, CHLOROPLASTIC-RELATED"/>
    <property type="match status" value="1"/>
</dbReference>
<dbReference type="InterPro" id="IPR020053">
    <property type="entry name" value="Ribosome-bd_factorA_CS"/>
</dbReference>
<name>A0ABS6IGS4_9HYPH</name>
<dbReference type="Proteomes" id="UP000727907">
    <property type="component" value="Unassembled WGS sequence"/>
</dbReference>
<dbReference type="PROSITE" id="PS01319">
    <property type="entry name" value="RBFA"/>
    <property type="match status" value="1"/>
</dbReference>
<dbReference type="InterPro" id="IPR000238">
    <property type="entry name" value="RbfA"/>
</dbReference>
<sequence length="135" mass="15216">MSRRRSSDKEHRAPGQRQLRVGEEIRHLLADLLERGNMRDPDLRDATITVTSVDVSPDLRNATAYVMPLGGGDQERLLGALRRAAPWFRGRVSEKAGLRSAPDIRFAIDRTFDEADKIGALLRRPDVARDIKDDD</sequence>
<comment type="subcellular location">
    <subcellularLocation>
        <location evidence="1">Cytoplasm</location>
    </subcellularLocation>
</comment>
<evidence type="ECO:0000256" key="1">
    <source>
        <dbReference type="HAMAP-Rule" id="MF_00003"/>
    </source>
</evidence>
<gene>
    <name evidence="1 3" type="primary">rbfA</name>
    <name evidence="3" type="ORF">KQ910_05390</name>
</gene>
<evidence type="ECO:0000313" key="4">
    <source>
        <dbReference type="Proteomes" id="UP000727907"/>
    </source>
</evidence>
<evidence type="ECO:0000313" key="3">
    <source>
        <dbReference type="EMBL" id="MBU8873185.1"/>
    </source>
</evidence>
<feature type="compositionally biased region" description="Basic and acidic residues" evidence="2">
    <location>
        <begin position="1"/>
        <end position="13"/>
    </location>
</feature>
<dbReference type="EMBL" id="JAHOPB010000001">
    <property type="protein sequence ID" value="MBU8873185.1"/>
    <property type="molecule type" value="Genomic_DNA"/>
</dbReference>
<proteinExistence type="inferred from homology"/>
<keyword evidence="4" id="KW-1185">Reference proteome</keyword>
<dbReference type="NCBIfam" id="NF001802">
    <property type="entry name" value="PRK00521.2-5"/>
    <property type="match status" value="1"/>
</dbReference>
<dbReference type="RefSeq" id="WP_216957446.1">
    <property type="nucleotide sequence ID" value="NZ_JAHOPB010000001.1"/>
</dbReference>
<protein>
    <recommendedName>
        <fullName evidence="1">Ribosome-binding factor A</fullName>
    </recommendedName>
</protein>
<feature type="region of interest" description="Disordered" evidence="2">
    <location>
        <begin position="1"/>
        <end position="21"/>
    </location>
</feature>
<comment type="caution">
    <text evidence="3">The sequence shown here is derived from an EMBL/GenBank/DDBJ whole genome shotgun (WGS) entry which is preliminary data.</text>
</comment>
<dbReference type="NCBIfam" id="TIGR00082">
    <property type="entry name" value="rbfA"/>
    <property type="match status" value="1"/>
</dbReference>
<evidence type="ECO:0000256" key="2">
    <source>
        <dbReference type="SAM" id="MobiDB-lite"/>
    </source>
</evidence>
<comment type="similarity">
    <text evidence="1">Belongs to the RbfA family.</text>
</comment>
<reference evidence="3 4" key="1">
    <citation type="submission" date="2021-06" db="EMBL/GenBank/DDBJ databases">
        <authorList>
            <person name="Lee D.H."/>
        </authorList>
    </citation>
    <scope>NUCLEOTIDE SEQUENCE [LARGE SCALE GENOMIC DNA]</scope>
    <source>
        <strain evidence="3 4">MMS21-HV4-11</strain>
    </source>
</reference>